<dbReference type="OrthoDB" id="3923202at2759"/>
<evidence type="ECO:0000313" key="2">
    <source>
        <dbReference type="Proteomes" id="UP000019478"/>
    </source>
</evidence>
<reference evidence="1 2" key="1">
    <citation type="submission" date="2013-03" db="EMBL/GenBank/DDBJ databases">
        <title>The Genome Sequence of Capronia epimyces CBS 606.96.</title>
        <authorList>
            <consortium name="The Broad Institute Genomics Platform"/>
            <person name="Cuomo C."/>
            <person name="de Hoog S."/>
            <person name="Gorbushina A."/>
            <person name="Walker B."/>
            <person name="Young S.K."/>
            <person name="Zeng Q."/>
            <person name="Gargeya S."/>
            <person name="Fitzgerald M."/>
            <person name="Haas B."/>
            <person name="Abouelleil A."/>
            <person name="Allen A.W."/>
            <person name="Alvarado L."/>
            <person name="Arachchi H.M."/>
            <person name="Berlin A.M."/>
            <person name="Chapman S.B."/>
            <person name="Gainer-Dewar J."/>
            <person name="Goldberg J."/>
            <person name="Griggs A."/>
            <person name="Gujja S."/>
            <person name="Hansen M."/>
            <person name="Howarth C."/>
            <person name="Imamovic A."/>
            <person name="Ireland A."/>
            <person name="Larimer J."/>
            <person name="McCowan C."/>
            <person name="Murphy C."/>
            <person name="Pearson M."/>
            <person name="Poon T.W."/>
            <person name="Priest M."/>
            <person name="Roberts A."/>
            <person name="Saif S."/>
            <person name="Shea T."/>
            <person name="Sisk P."/>
            <person name="Sykes S."/>
            <person name="Wortman J."/>
            <person name="Nusbaum C."/>
            <person name="Birren B."/>
        </authorList>
    </citation>
    <scope>NUCLEOTIDE SEQUENCE [LARGE SCALE GENOMIC DNA]</scope>
    <source>
        <strain evidence="1 2">CBS 606.96</strain>
    </source>
</reference>
<sequence length="150" mass="15564">MTAEVCPVVGTTNTVLPPKHPDFDSNQPGLVCPVTKATTDHHHNLHKHPGLFDPSAAAEHPNADSCPALSRIVSRPDQQAMDEAICPVVGAVSSVLPPNHPSTATANDGEVCPVTNATLAHHKNKVHPHPSLETAPKGAVCPVVGASART</sequence>
<dbReference type="Proteomes" id="UP000019478">
    <property type="component" value="Unassembled WGS sequence"/>
</dbReference>
<gene>
    <name evidence="1" type="ORF">A1O3_05777</name>
</gene>
<proteinExistence type="predicted"/>
<dbReference type="STRING" id="1182542.W9XX06"/>
<dbReference type="eggNOG" id="ENOG502SQ0A">
    <property type="taxonomic scope" value="Eukaryota"/>
</dbReference>
<accession>W9XX06</accession>
<dbReference type="HOGENOM" id="CLU_1741824_0_0_1"/>
<dbReference type="RefSeq" id="XP_007734087.1">
    <property type="nucleotide sequence ID" value="XM_007735897.1"/>
</dbReference>
<comment type="caution">
    <text evidence="1">The sequence shown here is derived from an EMBL/GenBank/DDBJ whole genome shotgun (WGS) entry which is preliminary data.</text>
</comment>
<protein>
    <submittedName>
        <fullName evidence="1">Uncharacterized protein</fullName>
    </submittedName>
</protein>
<dbReference type="GeneID" id="19169887"/>
<dbReference type="EMBL" id="AMGY01000004">
    <property type="protein sequence ID" value="EXJ85102.1"/>
    <property type="molecule type" value="Genomic_DNA"/>
</dbReference>
<organism evidence="1 2">
    <name type="scientific">Capronia epimyces CBS 606.96</name>
    <dbReference type="NCBI Taxonomy" id="1182542"/>
    <lineage>
        <taxon>Eukaryota</taxon>
        <taxon>Fungi</taxon>
        <taxon>Dikarya</taxon>
        <taxon>Ascomycota</taxon>
        <taxon>Pezizomycotina</taxon>
        <taxon>Eurotiomycetes</taxon>
        <taxon>Chaetothyriomycetidae</taxon>
        <taxon>Chaetothyriales</taxon>
        <taxon>Herpotrichiellaceae</taxon>
        <taxon>Capronia</taxon>
    </lineage>
</organism>
<evidence type="ECO:0000313" key="1">
    <source>
        <dbReference type="EMBL" id="EXJ85102.1"/>
    </source>
</evidence>
<keyword evidence="2" id="KW-1185">Reference proteome</keyword>
<dbReference type="AlphaFoldDB" id="W9XX06"/>
<name>W9XX06_9EURO</name>